<dbReference type="PANTHER" id="PTHR31131:SF6">
    <property type="entry name" value="CASTOR ACT DOMAIN-CONTAINING PROTEIN"/>
    <property type="match status" value="1"/>
</dbReference>
<dbReference type="SUPFAM" id="SSF55021">
    <property type="entry name" value="ACT-like"/>
    <property type="match status" value="2"/>
</dbReference>
<dbReference type="PANTHER" id="PTHR31131">
    <property type="entry name" value="CHROMOSOME 1, WHOLE GENOME SHOTGUN SEQUENCE"/>
    <property type="match status" value="1"/>
</dbReference>
<evidence type="ECO:0000313" key="3">
    <source>
        <dbReference type="Proteomes" id="UP001501407"/>
    </source>
</evidence>
<dbReference type="InterPro" id="IPR045865">
    <property type="entry name" value="ACT-like_dom_sf"/>
</dbReference>
<dbReference type="InterPro" id="IPR027795">
    <property type="entry name" value="CASTOR_ACT_dom"/>
</dbReference>
<evidence type="ECO:0000313" key="2">
    <source>
        <dbReference type="EMBL" id="GAA5084201.1"/>
    </source>
</evidence>
<organism evidence="2 3">
    <name type="scientific">Microbacterium yannicii</name>
    <dbReference type="NCBI Taxonomy" id="671622"/>
    <lineage>
        <taxon>Bacteria</taxon>
        <taxon>Bacillati</taxon>
        <taxon>Actinomycetota</taxon>
        <taxon>Actinomycetes</taxon>
        <taxon>Micrococcales</taxon>
        <taxon>Microbacteriaceae</taxon>
        <taxon>Microbacterium</taxon>
    </lineage>
</organism>
<comment type="caution">
    <text evidence="2">The sequence shown here is derived from an EMBL/GenBank/DDBJ whole genome shotgun (WGS) entry which is preliminary data.</text>
</comment>
<evidence type="ECO:0000259" key="1">
    <source>
        <dbReference type="Pfam" id="PF13840"/>
    </source>
</evidence>
<dbReference type="Gene3D" id="3.30.2130.10">
    <property type="entry name" value="VC0802-like"/>
    <property type="match status" value="1"/>
</dbReference>
<protein>
    <submittedName>
        <fullName evidence="2">ACT domain-containing protein</fullName>
    </submittedName>
</protein>
<dbReference type="Pfam" id="PF13840">
    <property type="entry name" value="ACT_7"/>
    <property type="match status" value="1"/>
</dbReference>
<feature type="domain" description="CASTOR ACT" evidence="1">
    <location>
        <begin position="67"/>
        <end position="124"/>
    </location>
</feature>
<proteinExistence type="predicted"/>
<reference evidence="3" key="1">
    <citation type="journal article" date="2019" name="Int. J. Syst. Evol. Microbiol.">
        <title>The Global Catalogue of Microorganisms (GCM) 10K type strain sequencing project: providing services to taxonomists for standard genome sequencing and annotation.</title>
        <authorList>
            <consortium name="The Broad Institute Genomics Platform"/>
            <consortium name="The Broad Institute Genome Sequencing Center for Infectious Disease"/>
            <person name="Wu L."/>
            <person name="Ma J."/>
        </authorList>
    </citation>
    <scope>NUCLEOTIDE SEQUENCE [LARGE SCALE GENOMIC DNA]</scope>
    <source>
        <strain evidence="3">JCM 18959</strain>
    </source>
</reference>
<name>A0ABP9LRV5_9MICO</name>
<dbReference type="EMBL" id="BAABKZ010000001">
    <property type="protein sequence ID" value="GAA5084201.1"/>
    <property type="molecule type" value="Genomic_DNA"/>
</dbReference>
<dbReference type="RefSeq" id="WP_194412104.1">
    <property type="nucleotide sequence ID" value="NZ_BAABKZ010000001.1"/>
</dbReference>
<sequence>MRTPTVELRSFPDDYVIARFPADSPVPGELLAAHPIDAFVSFTRTPQEVSIVCPVELAPAGAELDGPWVGLYAGGPIPFGLTGVVASLVAPLAAAACPVFVVSTFDGDVLMVPASDSDRARSILAAAGHAVN</sequence>
<dbReference type="Proteomes" id="UP001501407">
    <property type="component" value="Unassembled WGS sequence"/>
</dbReference>
<gene>
    <name evidence="2" type="ORF">GCM10025760_01780</name>
</gene>
<accession>A0ABP9LRV5</accession>
<dbReference type="InterPro" id="IPR051719">
    <property type="entry name" value="CASTOR_mTORC1"/>
</dbReference>
<keyword evidence="3" id="KW-1185">Reference proteome</keyword>